<name>A0A091BBQ3_9GAMM</name>
<dbReference type="RefSeq" id="WP_026815881.1">
    <property type="nucleotide sequence ID" value="NZ_AUFF01000001.1"/>
</dbReference>
<dbReference type="OrthoDB" id="5733524at2"/>
<dbReference type="STRING" id="1121013.GCA_000426365_00336"/>
<dbReference type="AlphaFoldDB" id="A0A091BBQ3"/>
<reference evidence="1 2" key="1">
    <citation type="submission" date="2013-09" db="EMBL/GenBank/DDBJ databases">
        <title>Genome sequencing of Arenimonas composti.</title>
        <authorList>
            <person name="Chen F."/>
            <person name="Wang G."/>
        </authorList>
    </citation>
    <scope>NUCLEOTIDE SEQUENCE [LARGE SCALE GENOMIC DNA]</scope>
    <source>
        <strain evidence="1 2">TR7-09</strain>
    </source>
</reference>
<keyword evidence="2" id="KW-1185">Reference proteome</keyword>
<proteinExistence type="predicted"/>
<dbReference type="eggNOG" id="ENOG502ZTXN">
    <property type="taxonomic scope" value="Bacteria"/>
</dbReference>
<evidence type="ECO:0000313" key="1">
    <source>
        <dbReference type="EMBL" id="KFN50078.1"/>
    </source>
</evidence>
<dbReference type="Proteomes" id="UP000029391">
    <property type="component" value="Unassembled WGS sequence"/>
</dbReference>
<protein>
    <recommendedName>
        <fullName evidence="3">N-acetyltransferase domain-containing protein</fullName>
    </recommendedName>
</protein>
<dbReference type="EMBL" id="AWXU01000025">
    <property type="protein sequence ID" value="KFN50078.1"/>
    <property type="molecule type" value="Genomic_DNA"/>
</dbReference>
<sequence>MSIEIIPVWKKVDDALREELLAFWTENKAISDPDIARRRAPQAVCISRNAEGRITGVATCGIRVLPRLRQPMYYYRHFFAPEIRGQHLTKPFANKVKEVLQDYNAGLEKPEALGILAELQSKQLDSAYARAYHPDVDFTFIGYSPRGSQLLVSYFKDARLGPPAPIKRAAAPAGGSGA</sequence>
<organism evidence="1 2">
    <name type="scientific">Arenimonas composti TR7-09 = DSM 18010</name>
    <dbReference type="NCBI Taxonomy" id="1121013"/>
    <lineage>
        <taxon>Bacteria</taxon>
        <taxon>Pseudomonadati</taxon>
        <taxon>Pseudomonadota</taxon>
        <taxon>Gammaproteobacteria</taxon>
        <taxon>Lysobacterales</taxon>
        <taxon>Lysobacteraceae</taxon>
        <taxon>Arenimonas</taxon>
    </lineage>
</organism>
<gene>
    <name evidence="1" type="ORF">P873_00875</name>
</gene>
<accession>A0A091BBQ3</accession>
<evidence type="ECO:0000313" key="2">
    <source>
        <dbReference type="Proteomes" id="UP000029391"/>
    </source>
</evidence>
<comment type="caution">
    <text evidence="1">The sequence shown here is derived from an EMBL/GenBank/DDBJ whole genome shotgun (WGS) entry which is preliminary data.</text>
</comment>
<evidence type="ECO:0008006" key="3">
    <source>
        <dbReference type="Google" id="ProtNLM"/>
    </source>
</evidence>